<dbReference type="EMBL" id="CADCWL010000020">
    <property type="protein sequence ID" value="CAA9547393.1"/>
    <property type="molecule type" value="Genomic_DNA"/>
</dbReference>
<evidence type="ECO:0000259" key="6">
    <source>
        <dbReference type="Pfam" id="PF08281"/>
    </source>
</evidence>
<dbReference type="InterPro" id="IPR013324">
    <property type="entry name" value="RNA_pol_sigma_r3/r4-like"/>
</dbReference>
<dbReference type="SUPFAM" id="SSF88946">
    <property type="entry name" value="Sigma2 domain of RNA polymerase sigma factors"/>
    <property type="match status" value="1"/>
</dbReference>
<dbReference type="AlphaFoldDB" id="A0A6J4UDZ2"/>
<dbReference type="SUPFAM" id="SSF88659">
    <property type="entry name" value="Sigma3 and sigma4 domains of RNA polymerase sigma factors"/>
    <property type="match status" value="1"/>
</dbReference>
<dbReference type="PANTHER" id="PTHR43133:SF57">
    <property type="entry name" value="RNA POLYMERASE SIGMA-70 FACTOR"/>
    <property type="match status" value="1"/>
</dbReference>
<gene>
    <name evidence="7" type="ORF">AVDCRST_MAG19-485</name>
</gene>
<dbReference type="Pfam" id="PF08281">
    <property type="entry name" value="Sigma70_r4_2"/>
    <property type="match status" value="1"/>
</dbReference>
<dbReference type="InterPro" id="IPR013325">
    <property type="entry name" value="RNA_pol_sigma_r2"/>
</dbReference>
<feature type="domain" description="RNA polymerase sigma-70 region 2" evidence="5">
    <location>
        <begin position="36"/>
        <end position="101"/>
    </location>
</feature>
<dbReference type="GO" id="GO:0006352">
    <property type="term" value="P:DNA-templated transcription initiation"/>
    <property type="evidence" value="ECO:0007669"/>
    <property type="project" value="InterPro"/>
</dbReference>
<sequence>MPAPCETSTSANPVPPDDEAAQIALAREDRRAFAPLYARYAVPVYRYCYRRLGSHEAAEDATAQTFALAIAALPRFRGGPFRAWLFTIAHNVVVDAHRRRRPALALDSVAEPTDAAPSPEDHALAAEETRSVQAVLARLPPDQRRVVELRLAGLTGPEIARVLGKRPGAVKSAQFRAYGRLRRLLGGPDHEETRRAG</sequence>
<evidence type="ECO:0000313" key="7">
    <source>
        <dbReference type="EMBL" id="CAA9547393.1"/>
    </source>
</evidence>
<dbReference type="GO" id="GO:0016987">
    <property type="term" value="F:sigma factor activity"/>
    <property type="evidence" value="ECO:0007669"/>
    <property type="project" value="UniProtKB-KW"/>
</dbReference>
<evidence type="ECO:0000256" key="1">
    <source>
        <dbReference type="ARBA" id="ARBA00010641"/>
    </source>
</evidence>
<dbReference type="GO" id="GO:0003677">
    <property type="term" value="F:DNA binding"/>
    <property type="evidence" value="ECO:0007669"/>
    <property type="project" value="InterPro"/>
</dbReference>
<dbReference type="InterPro" id="IPR039425">
    <property type="entry name" value="RNA_pol_sigma-70-like"/>
</dbReference>
<evidence type="ECO:0000256" key="4">
    <source>
        <dbReference type="ARBA" id="ARBA00023163"/>
    </source>
</evidence>
<dbReference type="Pfam" id="PF04542">
    <property type="entry name" value="Sigma70_r2"/>
    <property type="match status" value="1"/>
</dbReference>
<dbReference type="InterPro" id="IPR014284">
    <property type="entry name" value="RNA_pol_sigma-70_dom"/>
</dbReference>
<keyword evidence="4" id="KW-0804">Transcription</keyword>
<dbReference type="InterPro" id="IPR036388">
    <property type="entry name" value="WH-like_DNA-bd_sf"/>
</dbReference>
<evidence type="ECO:0000259" key="5">
    <source>
        <dbReference type="Pfam" id="PF04542"/>
    </source>
</evidence>
<dbReference type="Gene3D" id="1.10.1740.10">
    <property type="match status" value="1"/>
</dbReference>
<accession>A0A6J4UDZ2</accession>
<evidence type="ECO:0000256" key="3">
    <source>
        <dbReference type="ARBA" id="ARBA00023082"/>
    </source>
</evidence>
<keyword evidence="3" id="KW-0731">Sigma factor</keyword>
<dbReference type="PANTHER" id="PTHR43133">
    <property type="entry name" value="RNA POLYMERASE ECF-TYPE SIGMA FACTO"/>
    <property type="match status" value="1"/>
</dbReference>
<proteinExistence type="inferred from homology"/>
<dbReference type="Gene3D" id="1.10.10.10">
    <property type="entry name" value="Winged helix-like DNA-binding domain superfamily/Winged helix DNA-binding domain"/>
    <property type="match status" value="1"/>
</dbReference>
<organism evidence="7">
    <name type="scientific">uncultured Thermomicrobiales bacterium</name>
    <dbReference type="NCBI Taxonomy" id="1645740"/>
    <lineage>
        <taxon>Bacteria</taxon>
        <taxon>Pseudomonadati</taxon>
        <taxon>Thermomicrobiota</taxon>
        <taxon>Thermomicrobia</taxon>
        <taxon>Thermomicrobiales</taxon>
        <taxon>environmental samples</taxon>
    </lineage>
</organism>
<keyword evidence="2" id="KW-0805">Transcription regulation</keyword>
<dbReference type="InterPro" id="IPR007627">
    <property type="entry name" value="RNA_pol_sigma70_r2"/>
</dbReference>
<dbReference type="InterPro" id="IPR013249">
    <property type="entry name" value="RNA_pol_sigma70_r4_t2"/>
</dbReference>
<dbReference type="NCBIfam" id="TIGR02937">
    <property type="entry name" value="sigma70-ECF"/>
    <property type="match status" value="1"/>
</dbReference>
<feature type="domain" description="RNA polymerase sigma factor 70 region 4 type 2" evidence="6">
    <location>
        <begin position="130"/>
        <end position="180"/>
    </location>
</feature>
<reference evidence="7" key="1">
    <citation type="submission" date="2020-02" db="EMBL/GenBank/DDBJ databases">
        <authorList>
            <person name="Meier V. D."/>
        </authorList>
    </citation>
    <scope>NUCLEOTIDE SEQUENCE</scope>
    <source>
        <strain evidence="7">AVDCRST_MAG19</strain>
    </source>
</reference>
<name>A0A6J4UDZ2_9BACT</name>
<comment type="similarity">
    <text evidence="1">Belongs to the sigma-70 factor family. ECF subfamily.</text>
</comment>
<protein>
    <submittedName>
        <fullName evidence="7">RNA polymerase ECF-type sigma factor</fullName>
    </submittedName>
</protein>
<dbReference type="CDD" id="cd06171">
    <property type="entry name" value="Sigma70_r4"/>
    <property type="match status" value="1"/>
</dbReference>
<evidence type="ECO:0000256" key="2">
    <source>
        <dbReference type="ARBA" id="ARBA00023015"/>
    </source>
</evidence>